<evidence type="ECO:0000313" key="3">
    <source>
        <dbReference type="Proteomes" id="UP000481033"/>
    </source>
</evidence>
<gene>
    <name evidence="2" type="ORF">DXZ20_06265</name>
</gene>
<dbReference type="EMBL" id="QXHD01000004">
    <property type="protein sequence ID" value="NEZ55285.1"/>
    <property type="molecule type" value="Genomic_DNA"/>
</dbReference>
<evidence type="ECO:0000259" key="1">
    <source>
        <dbReference type="Pfam" id="PF13471"/>
    </source>
</evidence>
<reference evidence="2 3" key="1">
    <citation type="journal article" date="2020" name="Microb. Ecol.">
        <title>Ecogenomics of the Marine Benthic Filamentous Cyanobacterium Adonisia.</title>
        <authorList>
            <person name="Walter J.M."/>
            <person name="Coutinho F.H."/>
            <person name="Leomil L."/>
            <person name="Hargreaves P.I."/>
            <person name="Campeao M.E."/>
            <person name="Vieira V.V."/>
            <person name="Silva B.S."/>
            <person name="Fistarol G.O."/>
            <person name="Salomon P.S."/>
            <person name="Sawabe T."/>
            <person name="Mino S."/>
            <person name="Hosokawa M."/>
            <person name="Miyashita H."/>
            <person name="Maruyama F."/>
            <person name="van Verk M.C."/>
            <person name="Dutilh B.E."/>
            <person name="Thompson C.C."/>
            <person name="Thompson F.L."/>
        </authorList>
    </citation>
    <scope>NUCLEOTIDE SEQUENCE [LARGE SCALE GENOMIC DNA]</scope>
    <source>
        <strain evidence="2 3">CCMR0081</strain>
    </source>
</reference>
<comment type="caution">
    <text evidence="2">The sequence shown here is derived from an EMBL/GenBank/DDBJ whole genome shotgun (WGS) entry which is preliminary data.</text>
</comment>
<dbReference type="AlphaFoldDB" id="A0A6M0RGF2"/>
<dbReference type="Proteomes" id="UP000481033">
    <property type="component" value="Unassembled WGS sequence"/>
</dbReference>
<dbReference type="NCBIfam" id="NF033537">
    <property type="entry name" value="lasso_biosyn_B2"/>
    <property type="match status" value="1"/>
</dbReference>
<sequence>MIILTTLVRKFRTLWSLDVESRWLLLQTFLLLPSVALSLKFWGLKFTQAILVKLFPIPASPPPDHSHRLITTTRMVQLAVKYCQPWANCLKKSLVLWSLLRAQGIDGQLRIGVRQDAQKFEAHAWVEWQDFILGDRQDVRERFAMFDRPIDISSL</sequence>
<feature type="domain" description="Microcin J25-processing protein McjB C-terminal" evidence="1">
    <location>
        <begin position="35"/>
        <end position="144"/>
    </location>
</feature>
<protein>
    <submittedName>
        <fullName evidence="2">Lasso peptide biosynthesis B2 protein</fullName>
    </submittedName>
</protein>
<dbReference type="InterPro" id="IPR053521">
    <property type="entry name" value="McjB-like"/>
</dbReference>
<evidence type="ECO:0000313" key="2">
    <source>
        <dbReference type="EMBL" id="NEZ55285.1"/>
    </source>
</evidence>
<accession>A0A6M0RGF2</accession>
<name>A0A6M0RGF2_9CYAN</name>
<organism evidence="2 3">
    <name type="scientific">Adonisia turfae CCMR0081</name>
    <dbReference type="NCBI Taxonomy" id="2292702"/>
    <lineage>
        <taxon>Bacteria</taxon>
        <taxon>Bacillati</taxon>
        <taxon>Cyanobacteriota</taxon>
        <taxon>Adonisia</taxon>
        <taxon>Adonisia turfae</taxon>
    </lineage>
</organism>
<keyword evidence="3" id="KW-1185">Reference proteome</keyword>
<dbReference type="Pfam" id="PF13471">
    <property type="entry name" value="Transglut_core3"/>
    <property type="match status" value="1"/>
</dbReference>
<dbReference type="InterPro" id="IPR032708">
    <property type="entry name" value="McjB_C"/>
</dbReference>
<proteinExistence type="predicted"/>